<dbReference type="AlphaFoldDB" id="A0A9X2MHC4"/>
<protein>
    <submittedName>
        <fullName evidence="1">Uncharacterized protein</fullName>
    </submittedName>
</protein>
<reference evidence="1" key="1">
    <citation type="submission" date="2022-07" db="EMBL/GenBank/DDBJ databases">
        <title>Enhanced cultured diversity of the mouse gut microbiota enables custom-made synthetic communities.</title>
        <authorList>
            <person name="Afrizal A."/>
        </authorList>
    </citation>
    <scope>NUCLEOTIDE SEQUENCE</scope>
    <source>
        <strain evidence="1">DSM 29482</strain>
    </source>
</reference>
<comment type="caution">
    <text evidence="1">The sequence shown here is derived from an EMBL/GenBank/DDBJ whole genome shotgun (WGS) entry which is preliminary data.</text>
</comment>
<proteinExistence type="predicted"/>
<gene>
    <name evidence="1" type="ORF">NSA23_07830</name>
</gene>
<dbReference type="Proteomes" id="UP001142078">
    <property type="component" value="Unassembled WGS sequence"/>
</dbReference>
<dbReference type="EMBL" id="JANJZL010000004">
    <property type="protein sequence ID" value="MCR2044030.1"/>
    <property type="molecule type" value="Genomic_DNA"/>
</dbReference>
<sequence>MYNHNKIQHHSLKQSSQIIEREEQRMEYYSDPKSIMIHGNVDICF</sequence>
<accession>A0A9X2MHC4</accession>
<evidence type="ECO:0000313" key="2">
    <source>
        <dbReference type="Proteomes" id="UP001142078"/>
    </source>
</evidence>
<name>A0A9X2MHC4_9FIRM</name>
<keyword evidence="2" id="KW-1185">Reference proteome</keyword>
<evidence type="ECO:0000313" key="1">
    <source>
        <dbReference type="EMBL" id="MCR2044030.1"/>
    </source>
</evidence>
<organism evidence="1 2">
    <name type="scientific">Anaerosalibacter massiliensis</name>
    <dbReference type="NCBI Taxonomy" id="1347392"/>
    <lineage>
        <taxon>Bacteria</taxon>
        <taxon>Bacillati</taxon>
        <taxon>Bacillota</taxon>
        <taxon>Tissierellia</taxon>
        <taxon>Tissierellales</taxon>
        <taxon>Sporanaerobacteraceae</taxon>
        <taxon>Anaerosalibacter</taxon>
    </lineage>
</organism>